<keyword evidence="1" id="KW-0472">Membrane</keyword>
<protein>
    <recommendedName>
        <fullName evidence="4">DUF3188 domain-containing protein</fullName>
    </recommendedName>
</protein>
<feature type="transmembrane region" description="Helical" evidence="1">
    <location>
        <begin position="33"/>
        <end position="48"/>
    </location>
</feature>
<evidence type="ECO:0000313" key="3">
    <source>
        <dbReference type="Proteomes" id="UP001300096"/>
    </source>
</evidence>
<gene>
    <name evidence="2" type="ORF">KZC51_02575</name>
</gene>
<evidence type="ECO:0000313" key="2">
    <source>
        <dbReference type="EMBL" id="MCK2035012.1"/>
    </source>
</evidence>
<dbReference type="Proteomes" id="UP001300096">
    <property type="component" value="Unassembled WGS sequence"/>
</dbReference>
<reference evidence="2 3" key="1">
    <citation type="submission" date="2021-06" db="EMBL/GenBank/DDBJ databases">
        <title>Genome-based taxonomic framework of Microbacterium strains isolated from marine environment, the description of four new species and reclassification of four preexisting species.</title>
        <authorList>
            <person name="Lee S.D."/>
            <person name="Kim S.-M."/>
            <person name="Byeon Y.-S."/>
            <person name="Yang H.L."/>
            <person name="Kim I.S."/>
        </authorList>
    </citation>
    <scope>NUCLEOTIDE SEQUENCE [LARGE SCALE GENOMIC DNA]</scope>
    <source>
        <strain evidence="2 3">SSW1-49</strain>
    </source>
</reference>
<evidence type="ECO:0008006" key="4">
    <source>
        <dbReference type="Google" id="ProtNLM"/>
    </source>
</evidence>
<keyword evidence="1" id="KW-0812">Transmembrane</keyword>
<dbReference type="EMBL" id="JAHWXN010000001">
    <property type="protein sequence ID" value="MCK2035012.1"/>
    <property type="molecule type" value="Genomic_DNA"/>
</dbReference>
<comment type="caution">
    <text evidence="2">The sequence shown here is derived from an EMBL/GenBank/DDBJ whole genome shotgun (WGS) entry which is preliminary data.</text>
</comment>
<evidence type="ECO:0000256" key="1">
    <source>
        <dbReference type="SAM" id="Phobius"/>
    </source>
</evidence>
<keyword evidence="1" id="KW-1133">Transmembrane helix</keyword>
<name>A0ABT0FBB8_9MICO</name>
<organism evidence="2 3">
    <name type="scientific">Microbacterium croceum</name>
    <dbReference type="NCBI Taxonomy" id="2851645"/>
    <lineage>
        <taxon>Bacteria</taxon>
        <taxon>Bacillati</taxon>
        <taxon>Actinomycetota</taxon>
        <taxon>Actinomycetes</taxon>
        <taxon>Micrococcales</taxon>
        <taxon>Microbacteriaceae</taxon>
        <taxon>Microbacterium</taxon>
    </lineage>
</organism>
<keyword evidence="3" id="KW-1185">Reference proteome</keyword>
<sequence>MKTNWTLLLTSVLLLAGFFLVRSTQEFSQGLGYAFILGACAVQLRYILKSISTYRKRQLNQS</sequence>
<proteinExistence type="predicted"/>
<dbReference type="RefSeq" id="WP_247628456.1">
    <property type="nucleotide sequence ID" value="NZ_JAHWXN010000001.1"/>
</dbReference>
<accession>A0ABT0FBB8</accession>